<dbReference type="AlphaFoldDB" id="A0A225DZ78"/>
<dbReference type="InterPro" id="IPR005822">
    <property type="entry name" value="Ribosomal_uL13"/>
</dbReference>
<dbReference type="GO" id="GO:0006412">
    <property type="term" value="P:translation"/>
    <property type="evidence" value="ECO:0007669"/>
    <property type="project" value="UniProtKB-UniRule"/>
</dbReference>
<keyword evidence="2 4" id="KW-0689">Ribosomal protein</keyword>
<dbReference type="Proteomes" id="UP000214646">
    <property type="component" value="Unassembled WGS sequence"/>
</dbReference>
<dbReference type="GO" id="GO:0022625">
    <property type="term" value="C:cytosolic large ribosomal subunit"/>
    <property type="evidence" value="ECO:0007669"/>
    <property type="project" value="TreeGrafter"/>
</dbReference>
<dbReference type="CDD" id="cd00392">
    <property type="entry name" value="Ribosomal_L13"/>
    <property type="match status" value="1"/>
</dbReference>
<dbReference type="OrthoDB" id="9801330at2"/>
<reference evidence="6" key="1">
    <citation type="submission" date="2017-06" db="EMBL/GenBank/DDBJ databases">
        <title>Genome analysis of Fimbriiglobus ruber SP5, the first member of the order Planctomycetales with confirmed chitinolytic capability.</title>
        <authorList>
            <person name="Ravin N.V."/>
            <person name="Rakitin A.L."/>
            <person name="Ivanova A.A."/>
            <person name="Beletsky A.V."/>
            <person name="Kulichevskaya I.S."/>
            <person name="Mardanov A.V."/>
            <person name="Dedysh S.N."/>
        </authorList>
    </citation>
    <scope>NUCLEOTIDE SEQUENCE [LARGE SCALE GENOMIC DNA]</scope>
    <source>
        <strain evidence="6">SP5</strain>
    </source>
</reference>
<dbReference type="RefSeq" id="WP_088251861.1">
    <property type="nucleotide sequence ID" value="NZ_NIDE01000001.1"/>
</dbReference>
<comment type="caution">
    <text evidence="5">The sequence shown here is derived from an EMBL/GenBank/DDBJ whole genome shotgun (WGS) entry which is preliminary data.</text>
</comment>
<dbReference type="GO" id="GO:0003735">
    <property type="term" value="F:structural constituent of ribosome"/>
    <property type="evidence" value="ECO:0007669"/>
    <property type="project" value="InterPro"/>
</dbReference>
<organism evidence="5 6">
    <name type="scientific">Fimbriiglobus ruber</name>
    <dbReference type="NCBI Taxonomy" id="1908690"/>
    <lineage>
        <taxon>Bacteria</taxon>
        <taxon>Pseudomonadati</taxon>
        <taxon>Planctomycetota</taxon>
        <taxon>Planctomycetia</taxon>
        <taxon>Gemmatales</taxon>
        <taxon>Gemmataceae</taxon>
        <taxon>Fimbriiglobus</taxon>
    </lineage>
</organism>
<evidence type="ECO:0000256" key="2">
    <source>
        <dbReference type="ARBA" id="ARBA00022980"/>
    </source>
</evidence>
<dbReference type="InterPro" id="IPR036899">
    <property type="entry name" value="Ribosomal_uL13_sf"/>
</dbReference>
<accession>A0A225DZ78</accession>
<proteinExistence type="inferred from homology"/>
<sequence length="145" mass="16677">MSTFMANAQTVKPKWYVIDATDLVVGRLAVTVSNILRGKHKPEYTPHADTGDFVIIINVEKVKFTGRKWEQKSYQTFSHYAGGQKIIPAKEMRDRKPEEIIRLAVKRMMTKGPMAYKQIKKLKLYKGSSHDHQAQQPVEFKMPKA</sequence>
<gene>
    <name evidence="4" type="primary">rplM</name>
    <name evidence="5" type="ORF">FRUB_00360</name>
</gene>
<name>A0A225DZ78_9BACT</name>
<dbReference type="InterPro" id="IPR005823">
    <property type="entry name" value="Ribosomal_uL13_bac-type"/>
</dbReference>
<evidence type="ECO:0000256" key="1">
    <source>
        <dbReference type="ARBA" id="ARBA00006227"/>
    </source>
</evidence>
<dbReference type="PANTHER" id="PTHR11545:SF2">
    <property type="entry name" value="LARGE RIBOSOMAL SUBUNIT PROTEIN UL13M"/>
    <property type="match status" value="1"/>
</dbReference>
<evidence type="ECO:0000313" key="5">
    <source>
        <dbReference type="EMBL" id="OWK46661.1"/>
    </source>
</evidence>
<dbReference type="EMBL" id="NIDE01000001">
    <property type="protein sequence ID" value="OWK46661.1"/>
    <property type="molecule type" value="Genomic_DNA"/>
</dbReference>
<evidence type="ECO:0000256" key="4">
    <source>
        <dbReference type="HAMAP-Rule" id="MF_01366"/>
    </source>
</evidence>
<keyword evidence="3 4" id="KW-0687">Ribonucleoprotein</keyword>
<dbReference type="PANTHER" id="PTHR11545">
    <property type="entry name" value="RIBOSOMAL PROTEIN L13"/>
    <property type="match status" value="1"/>
</dbReference>
<dbReference type="PIRSF" id="PIRSF002181">
    <property type="entry name" value="Ribosomal_L13"/>
    <property type="match status" value="1"/>
</dbReference>
<comment type="similarity">
    <text evidence="1 4">Belongs to the universal ribosomal protein uL13 family.</text>
</comment>
<keyword evidence="6" id="KW-1185">Reference proteome</keyword>
<dbReference type="Gene3D" id="3.90.1180.10">
    <property type="entry name" value="Ribosomal protein L13"/>
    <property type="match status" value="1"/>
</dbReference>
<dbReference type="NCBIfam" id="TIGR01066">
    <property type="entry name" value="rplM_bact"/>
    <property type="match status" value="1"/>
</dbReference>
<evidence type="ECO:0000313" key="6">
    <source>
        <dbReference type="Proteomes" id="UP000214646"/>
    </source>
</evidence>
<dbReference type="Pfam" id="PF00572">
    <property type="entry name" value="Ribosomal_L13"/>
    <property type="match status" value="1"/>
</dbReference>
<dbReference type="GO" id="GO:0017148">
    <property type="term" value="P:negative regulation of translation"/>
    <property type="evidence" value="ECO:0007669"/>
    <property type="project" value="TreeGrafter"/>
</dbReference>
<dbReference type="HAMAP" id="MF_01366">
    <property type="entry name" value="Ribosomal_uL13"/>
    <property type="match status" value="1"/>
</dbReference>
<comment type="function">
    <text evidence="4">This protein is one of the early assembly proteins of the 50S ribosomal subunit, although it is not seen to bind rRNA by itself. It is important during the early stages of 50S assembly.</text>
</comment>
<evidence type="ECO:0000256" key="3">
    <source>
        <dbReference type="ARBA" id="ARBA00023274"/>
    </source>
</evidence>
<dbReference type="GO" id="GO:0003729">
    <property type="term" value="F:mRNA binding"/>
    <property type="evidence" value="ECO:0007669"/>
    <property type="project" value="TreeGrafter"/>
</dbReference>
<dbReference type="SUPFAM" id="SSF52161">
    <property type="entry name" value="Ribosomal protein L13"/>
    <property type="match status" value="1"/>
</dbReference>
<protein>
    <recommendedName>
        <fullName evidence="4">Large ribosomal subunit protein uL13</fullName>
    </recommendedName>
</protein>
<comment type="subunit">
    <text evidence="4">Part of the 50S ribosomal subunit.</text>
</comment>